<evidence type="ECO:0000256" key="7">
    <source>
        <dbReference type="PIRSR" id="PIRSR602401-1"/>
    </source>
</evidence>
<dbReference type="InterPro" id="IPR036396">
    <property type="entry name" value="Cyt_P450_sf"/>
</dbReference>
<dbReference type="EMBL" id="CADCVB010000135">
    <property type="protein sequence ID" value="CAA9435812.1"/>
    <property type="molecule type" value="Genomic_DNA"/>
</dbReference>
<dbReference type="AlphaFoldDB" id="A0A6J4QBT7"/>
<evidence type="ECO:0000256" key="8">
    <source>
        <dbReference type="RuleBase" id="RU000461"/>
    </source>
</evidence>
<evidence type="ECO:0000256" key="2">
    <source>
        <dbReference type="ARBA" id="ARBA00022617"/>
    </source>
</evidence>
<dbReference type="Pfam" id="PF00067">
    <property type="entry name" value="p450"/>
    <property type="match status" value="1"/>
</dbReference>
<feature type="binding site" description="axial binding residue" evidence="7">
    <location>
        <position position="402"/>
    </location>
    <ligand>
        <name>heme</name>
        <dbReference type="ChEBI" id="CHEBI:30413"/>
    </ligand>
    <ligandPart>
        <name>Fe</name>
        <dbReference type="ChEBI" id="CHEBI:18248"/>
    </ligandPart>
</feature>
<comment type="cofactor">
    <cofactor evidence="7">
        <name>heme</name>
        <dbReference type="ChEBI" id="CHEBI:30413"/>
    </cofactor>
</comment>
<comment type="similarity">
    <text evidence="1 8">Belongs to the cytochrome P450 family.</text>
</comment>
<dbReference type="PRINTS" id="PR00385">
    <property type="entry name" value="P450"/>
</dbReference>
<accession>A0A6J4QBT7</accession>
<dbReference type="GO" id="GO:0004497">
    <property type="term" value="F:monooxygenase activity"/>
    <property type="evidence" value="ECO:0007669"/>
    <property type="project" value="UniProtKB-KW"/>
</dbReference>
<dbReference type="Gene3D" id="1.10.630.10">
    <property type="entry name" value="Cytochrome P450"/>
    <property type="match status" value="1"/>
</dbReference>
<evidence type="ECO:0000256" key="5">
    <source>
        <dbReference type="ARBA" id="ARBA00023004"/>
    </source>
</evidence>
<protein>
    <submittedName>
        <fullName evidence="9">Cytochrome P450</fullName>
    </submittedName>
</protein>
<evidence type="ECO:0000313" key="9">
    <source>
        <dbReference type="EMBL" id="CAA9435812.1"/>
    </source>
</evidence>
<gene>
    <name evidence="9" type="ORF">AVDCRST_MAG78-2023</name>
</gene>
<evidence type="ECO:0000256" key="3">
    <source>
        <dbReference type="ARBA" id="ARBA00022723"/>
    </source>
</evidence>
<proteinExistence type="inferred from homology"/>
<keyword evidence="6 8" id="KW-0503">Monooxygenase</keyword>
<evidence type="ECO:0000256" key="1">
    <source>
        <dbReference type="ARBA" id="ARBA00010617"/>
    </source>
</evidence>
<dbReference type="GO" id="GO:0005506">
    <property type="term" value="F:iron ion binding"/>
    <property type="evidence" value="ECO:0007669"/>
    <property type="project" value="InterPro"/>
</dbReference>
<reference evidence="9" key="1">
    <citation type="submission" date="2020-02" db="EMBL/GenBank/DDBJ databases">
        <authorList>
            <person name="Meier V. D."/>
        </authorList>
    </citation>
    <scope>NUCLEOTIDE SEQUENCE</scope>
    <source>
        <strain evidence="9">AVDCRST_MAG78</strain>
    </source>
</reference>
<name>A0A6J4QBT7_9ACTN</name>
<evidence type="ECO:0000256" key="6">
    <source>
        <dbReference type="ARBA" id="ARBA00023033"/>
    </source>
</evidence>
<dbReference type="InterPro" id="IPR050196">
    <property type="entry name" value="Cytochrome_P450_Monoox"/>
</dbReference>
<keyword evidence="2 7" id="KW-0349">Heme</keyword>
<dbReference type="GO" id="GO:0020037">
    <property type="term" value="F:heme binding"/>
    <property type="evidence" value="ECO:0007669"/>
    <property type="project" value="InterPro"/>
</dbReference>
<keyword evidence="3 7" id="KW-0479">Metal-binding</keyword>
<dbReference type="PANTHER" id="PTHR24291:SF50">
    <property type="entry name" value="BIFUNCTIONAL ALBAFLAVENONE MONOOXYGENASE_TERPENE SYNTHASE"/>
    <property type="match status" value="1"/>
</dbReference>
<dbReference type="PROSITE" id="PS00086">
    <property type="entry name" value="CYTOCHROME_P450"/>
    <property type="match status" value="1"/>
</dbReference>
<evidence type="ECO:0000256" key="4">
    <source>
        <dbReference type="ARBA" id="ARBA00023002"/>
    </source>
</evidence>
<organism evidence="9">
    <name type="scientific">uncultured Rubrobacteraceae bacterium</name>
    <dbReference type="NCBI Taxonomy" id="349277"/>
    <lineage>
        <taxon>Bacteria</taxon>
        <taxon>Bacillati</taxon>
        <taxon>Actinomycetota</taxon>
        <taxon>Rubrobacteria</taxon>
        <taxon>Rubrobacterales</taxon>
        <taxon>Rubrobacteraceae</taxon>
        <taxon>environmental samples</taxon>
    </lineage>
</organism>
<dbReference type="PANTHER" id="PTHR24291">
    <property type="entry name" value="CYTOCHROME P450 FAMILY 4"/>
    <property type="match status" value="1"/>
</dbReference>
<sequence>MQQTAPKPQPDNEVPGLKGLPLVGNLPQFQRDPLATLIKAAREGGDVVSIDLASQRYYLLSNPDHVRHVLQDNNKNYVKGYGKVRVLLGNGLVLSEGSFWRRQRRLMQPAFHRRRLAGFAEAMTGETTRMLDGWEARASGGRPLDVAMEMTLLTQRIIVKTMFGADIGAEGERIARAFETALAGIDTRFVTPLWMTRLPLPANRRFEKALQTIDDAVHRIIRERRQSGREGGDDLLSMLMQARDEETGETMSDRQIRDEVTTIYLAGHETTAVTLAWAWYLLSKSPEVTRRVREEVSRVLGERTPGIEDLPNLTYTKMVLDETLRLYPAAWMISRTAVEEDEIGGYRIPAGRTLFLSPYVTHRRTDLWPNPEGFDPERFAPPDGNGRPRFAYYPFGGGPRLCIGNNFALMEATLVVAMVMQRYRLDLVPGQTVKARPKGTLRPRPGVWMVPHNATGATI</sequence>
<dbReference type="InterPro" id="IPR001128">
    <property type="entry name" value="Cyt_P450"/>
</dbReference>
<dbReference type="InterPro" id="IPR017972">
    <property type="entry name" value="Cyt_P450_CS"/>
</dbReference>
<dbReference type="InterPro" id="IPR002401">
    <property type="entry name" value="Cyt_P450_E_grp-I"/>
</dbReference>
<keyword evidence="5 7" id="KW-0408">Iron</keyword>
<dbReference type="CDD" id="cd20620">
    <property type="entry name" value="CYP132-like"/>
    <property type="match status" value="1"/>
</dbReference>
<dbReference type="GO" id="GO:0016705">
    <property type="term" value="F:oxidoreductase activity, acting on paired donors, with incorporation or reduction of molecular oxygen"/>
    <property type="evidence" value="ECO:0007669"/>
    <property type="project" value="InterPro"/>
</dbReference>
<keyword evidence="4 8" id="KW-0560">Oxidoreductase</keyword>
<dbReference type="SUPFAM" id="SSF48264">
    <property type="entry name" value="Cytochrome P450"/>
    <property type="match status" value="1"/>
</dbReference>
<dbReference type="PRINTS" id="PR00463">
    <property type="entry name" value="EP450I"/>
</dbReference>